<comment type="caution">
    <text evidence="3">The sequence shown here is derived from an EMBL/GenBank/DDBJ whole genome shotgun (WGS) entry which is preliminary data.</text>
</comment>
<dbReference type="Gene3D" id="2.60.120.260">
    <property type="entry name" value="Galactose-binding domain-like"/>
    <property type="match status" value="1"/>
</dbReference>
<keyword evidence="4" id="KW-1185">Reference proteome</keyword>
<evidence type="ECO:0000256" key="1">
    <source>
        <dbReference type="ARBA" id="ARBA00022801"/>
    </source>
</evidence>
<dbReference type="EMBL" id="JAAXOO010000002">
    <property type="protein sequence ID" value="NKY33003.1"/>
    <property type="molecule type" value="Genomic_DNA"/>
</dbReference>
<dbReference type="Gene3D" id="1.10.3020.10">
    <property type="entry name" value="alpha-amino acid ester hydrolase ( Helical cap domain)"/>
    <property type="match status" value="1"/>
</dbReference>
<dbReference type="SUPFAM" id="SSF49785">
    <property type="entry name" value="Galactose-binding domain-like"/>
    <property type="match status" value="1"/>
</dbReference>
<dbReference type="InterPro" id="IPR029058">
    <property type="entry name" value="AB_hydrolase_fold"/>
</dbReference>
<proteinExistence type="predicted"/>
<dbReference type="GO" id="GO:0008239">
    <property type="term" value="F:dipeptidyl-peptidase activity"/>
    <property type="evidence" value="ECO:0007669"/>
    <property type="project" value="InterPro"/>
</dbReference>
<dbReference type="NCBIfam" id="TIGR00976">
    <property type="entry name" value="CocE_NonD"/>
    <property type="match status" value="1"/>
</dbReference>
<evidence type="ECO:0000313" key="3">
    <source>
        <dbReference type="EMBL" id="NKY33003.1"/>
    </source>
</evidence>
<dbReference type="SMART" id="SM00939">
    <property type="entry name" value="PepX_C"/>
    <property type="match status" value="1"/>
</dbReference>
<dbReference type="SUPFAM" id="SSF53474">
    <property type="entry name" value="alpha/beta-Hydrolases"/>
    <property type="match status" value="1"/>
</dbReference>
<gene>
    <name evidence="3" type="ORF">HGA13_07940</name>
</gene>
<reference evidence="3 4" key="1">
    <citation type="submission" date="2020-04" db="EMBL/GenBank/DDBJ databases">
        <title>MicrobeNet Type strains.</title>
        <authorList>
            <person name="Nicholson A.C."/>
        </authorList>
    </citation>
    <scope>NUCLEOTIDE SEQUENCE [LARGE SCALE GENOMIC DNA]</scope>
    <source>
        <strain evidence="3 4">DSM 45078</strain>
    </source>
</reference>
<dbReference type="Pfam" id="PF08530">
    <property type="entry name" value="PepX_C"/>
    <property type="match status" value="1"/>
</dbReference>
<protein>
    <submittedName>
        <fullName evidence="3">CocE/NonD family hydrolase</fullName>
    </submittedName>
</protein>
<keyword evidence="1 3" id="KW-0378">Hydrolase</keyword>
<dbReference type="InterPro" id="IPR000383">
    <property type="entry name" value="Xaa-Pro-like_dom"/>
</dbReference>
<dbReference type="Pfam" id="PF02129">
    <property type="entry name" value="Peptidase_S15"/>
    <property type="match status" value="1"/>
</dbReference>
<evidence type="ECO:0000313" key="4">
    <source>
        <dbReference type="Proteomes" id="UP000565715"/>
    </source>
</evidence>
<organism evidence="3 4">
    <name type="scientific">Nocardia speluncae</name>
    <dbReference type="NCBI Taxonomy" id="419477"/>
    <lineage>
        <taxon>Bacteria</taxon>
        <taxon>Bacillati</taxon>
        <taxon>Actinomycetota</taxon>
        <taxon>Actinomycetes</taxon>
        <taxon>Mycobacteriales</taxon>
        <taxon>Nocardiaceae</taxon>
        <taxon>Nocardia</taxon>
    </lineage>
</organism>
<dbReference type="InterPro" id="IPR013736">
    <property type="entry name" value="Xaa-Pro_dipept_C"/>
</dbReference>
<dbReference type="RefSeq" id="WP_084471509.1">
    <property type="nucleotide sequence ID" value="NZ_JAAXOO010000002.1"/>
</dbReference>
<dbReference type="AlphaFoldDB" id="A0A846XEG4"/>
<dbReference type="InterPro" id="IPR008979">
    <property type="entry name" value="Galactose-bd-like_sf"/>
</dbReference>
<feature type="domain" description="Xaa-Pro dipeptidyl-peptidase C-terminal" evidence="2">
    <location>
        <begin position="338"/>
        <end position="569"/>
    </location>
</feature>
<dbReference type="InterPro" id="IPR005674">
    <property type="entry name" value="CocE/Ser_esterase"/>
</dbReference>
<dbReference type="Proteomes" id="UP000565715">
    <property type="component" value="Unassembled WGS sequence"/>
</dbReference>
<dbReference type="Gene3D" id="3.40.50.1820">
    <property type="entry name" value="alpha/beta hydrolase"/>
    <property type="match status" value="1"/>
</dbReference>
<accession>A0A846XEG4</accession>
<evidence type="ECO:0000259" key="2">
    <source>
        <dbReference type="SMART" id="SM00939"/>
    </source>
</evidence>
<sequence length="587" mass="63727">MSRSRWLVAGLVGLLVVAGAVFAITRTTGTDSARRGFAEYAPEKQFTDATTETFYLPMSDGTRLAVLLHRPAVNGQAVEGKFPVIWHHKLDIYPSPKDGVGPREAGYSNLTAMTEHGYVIAQVARRGNGQSFGVRRGYHDRVEAQDAYDVTEWLATAPWSDGQVGVYGCSNTGDAAMHAVSMRPPHLKAAFAGCFSWNKFDAMRRGGIAAQWGYGPTRTVADDMKVTPVTGDEDKVLLRQAAEEHQQSTPLAKMWAGMPYRDDFSPLVGSRFWAEGSLSTYADQIRESDVPLYIVGGWRDEFRDQGIVTALNTSGSKLLIGPWLHCENPGLALVQGAHRFFDENLKGIDTGLDDAPPIRYATVSDIDNPTGPIDWREAQAWPPTDSGHTDFVLGGDGVLGSFAPGHRKFTVNTAVECPDAGSGSTVQPCHTAGEGTSYTSAPLSTDTEVTGTPLADLTVRVDRTDAHIFAYIEDVAPDGTVSVVTEGRLTASLRAESEAPYTLPDGVPYHRSFREDAQPLTPGESVRLRFDILPLSYVFREGHRMQITVTGYDHRESIPLPDAHGSAIEVVSDPAQPSLVRLPVVEP</sequence>
<name>A0A846XEG4_9NOCA</name>